<dbReference type="RefSeq" id="WP_305004681.1">
    <property type="nucleotide sequence ID" value="NZ_JAUQSY010000001.1"/>
</dbReference>
<dbReference type="Pfam" id="PF18962">
    <property type="entry name" value="Por_Secre_tail"/>
    <property type="match status" value="1"/>
</dbReference>
<dbReference type="PANTHER" id="PTHR35580">
    <property type="entry name" value="CELL SURFACE GLYCOPROTEIN (S-LAYER PROTEIN)-LIKE PROTEIN"/>
    <property type="match status" value="1"/>
</dbReference>
<evidence type="ECO:0000259" key="2">
    <source>
        <dbReference type="Pfam" id="PF18962"/>
    </source>
</evidence>
<gene>
    <name evidence="3" type="ORF">Q5H93_01390</name>
</gene>
<feature type="chain" id="PRO_5047413958" evidence="1">
    <location>
        <begin position="24"/>
        <end position="594"/>
    </location>
</feature>
<accession>A0ABT9B517</accession>
<keyword evidence="4" id="KW-1185">Reference proteome</keyword>
<evidence type="ECO:0000313" key="3">
    <source>
        <dbReference type="EMBL" id="MDO7873366.1"/>
    </source>
</evidence>
<evidence type="ECO:0000256" key="1">
    <source>
        <dbReference type="SAM" id="SignalP"/>
    </source>
</evidence>
<dbReference type="InterPro" id="IPR052918">
    <property type="entry name" value="Motility_Chemotaxis_Reg"/>
</dbReference>
<proteinExistence type="predicted"/>
<name>A0ABT9B517_9BACT</name>
<dbReference type="NCBIfam" id="TIGR04183">
    <property type="entry name" value="Por_Secre_tail"/>
    <property type="match status" value="1"/>
</dbReference>
<dbReference type="InterPro" id="IPR026444">
    <property type="entry name" value="Secre_tail"/>
</dbReference>
<protein>
    <submittedName>
        <fullName evidence="3">T9SS type A sorting domain-containing protein</fullName>
    </submittedName>
</protein>
<keyword evidence="1" id="KW-0732">Signal</keyword>
<feature type="domain" description="Secretion system C-terminal sorting" evidence="2">
    <location>
        <begin position="519"/>
        <end position="593"/>
    </location>
</feature>
<dbReference type="Proteomes" id="UP001176429">
    <property type="component" value="Unassembled WGS sequence"/>
</dbReference>
<sequence>MQHRILTLLAGLPLLAHTAGAQAPGWTDATLLGTLNPAASVNDNGFTPRATATDAQGNVWLAGGFYGTVNFGAIRLTSVGPTDAVVLKWNPATNTVAWAQQIGGIGREEFTALTLRGGVAYLTGAFASPTVAVGPAMLTNAEGSATFAPRNVMVLKLTDAGNTAQLNWAQQLGTTGDEAATAIAERNGSVYVAGAFNSTALQVGPSQLTADPNGDGYVARLTDNGSSAAWAWALPLGGTGRDDVLALALGSTAVYVAGQFASPSLRVGGHTLTNTSLPSFNPAYLYSDGFVLRLTDAGSSGVVDWVQQTTGLYGEQFAALAVHGNTLYTALNFGQAGATVGAVALSSPANAVRSASDAGVAVVKLTDTGTASTAVWGVAGGGAGNQYARGLAVRGTDVYLAGDFRSDTLALGGFRLPNVPGIITYSNTFLSRITDGGTTGRVAWAQQYGGFGSEEVAAVALAGNRVYVAGWANSPNLQVGARPLPIASAQSAGVLAWVTDPALLGTAALALPSAFSVGPNPAHGRALVQLAAATAPGAPTTLTLLDALGRSMRTATLPATTTSHPLDLAGLTPGLYLVRLTANGTTATQRLVVE</sequence>
<organism evidence="3 4">
    <name type="scientific">Hymenobacter aranciens</name>
    <dbReference type="NCBI Taxonomy" id="3063996"/>
    <lineage>
        <taxon>Bacteria</taxon>
        <taxon>Pseudomonadati</taxon>
        <taxon>Bacteroidota</taxon>
        <taxon>Cytophagia</taxon>
        <taxon>Cytophagales</taxon>
        <taxon>Hymenobacteraceae</taxon>
        <taxon>Hymenobacter</taxon>
    </lineage>
</organism>
<evidence type="ECO:0000313" key="4">
    <source>
        <dbReference type="Proteomes" id="UP001176429"/>
    </source>
</evidence>
<reference evidence="3" key="1">
    <citation type="submission" date="2023-07" db="EMBL/GenBank/DDBJ databases">
        <authorList>
            <person name="Kim M.K."/>
        </authorList>
    </citation>
    <scope>NUCLEOTIDE SEQUENCE</scope>
    <source>
        <strain evidence="3">ASUV-10-1</strain>
    </source>
</reference>
<feature type="signal peptide" evidence="1">
    <location>
        <begin position="1"/>
        <end position="23"/>
    </location>
</feature>
<comment type="caution">
    <text evidence="3">The sequence shown here is derived from an EMBL/GenBank/DDBJ whole genome shotgun (WGS) entry which is preliminary data.</text>
</comment>
<dbReference type="EMBL" id="JAUQSY010000001">
    <property type="protein sequence ID" value="MDO7873366.1"/>
    <property type="molecule type" value="Genomic_DNA"/>
</dbReference>
<dbReference type="PANTHER" id="PTHR35580:SF1">
    <property type="entry name" value="PHYTASE-LIKE DOMAIN-CONTAINING PROTEIN"/>
    <property type="match status" value="1"/>
</dbReference>